<dbReference type="InterPro" id="IPR013264">
    <property type="entry name" value="DNAG_N"/>
</dbReference>
<dbReference type="Gene3D" id="3.90.980.10">
    <property type="entry name" value="DNA primase, catalytic core, N-terminal domain"/>
    <property type="match status" value="2"/>
</dbReference>
<dbReference type="GeneID" id="18563633"/>
<organism evidence="2 3">
    <name type="scientific">Bacillus phage G</name>
    <dbReference type="NCBI Taxonomy" id="2884420"/>
    <lineage>
        <taxon>Viruses</taxon>
        <taxon>Duplodnaviria</taxon>
        <taxon>Heunggongvirae</taxon>
        <taxon>Uroviricota</taxon>
        <taxon>Caudoviricetes</taxon>
        <taxon>Donellivirus</taxon>
        <taxon>Donellivirus gee</taxon>
    </lineage>
</organism>
<gene>
    <name evidence="2" type="primary">419</name>
    <name evidence="2" type="ORF">G_419</name>
</gene>
<dbReference type="InterPro" id="IPR034151">
    <property type="entry name" value="TOPRIM_DnaG_bac"/>
</dbReference>
<dbReference type="KEGG" id="vg:18563633"/>
<dbReference type="InterPro" id="IPR050219">
    <property type="entry name" value="DnaG_primase"/>
</dbReference>
<dbReference type="InterPro" id="IPR037068">
    <property type="entry name" value="DNA_primase_core_N_sf"/>
</dbReference>
<dbReference type="GO" id="GO:0006269">
    <property type="term" value="P:DNA replication, synthesis of primer"/>
    <property type="evidence" value="ECO:0007669"/>
    <property type="project" value="TreeGrafter"/>
</dbReference>
<proteinExistence type="predicted"/>
<evidence type="ECO:0000259" key="1">
    <source>
        <dbReference type="Pfam" id="PF08275"/>
    </source>
</evidence>
<dbReference type="Pfam" id="PF13155">
    <property type="entry name" value="Toprim_2"/>
    <property type="match status" value="1"/>
</dbReference>
<reference evidence="2 3" key="1">
    <citation type="submission" date="2011-09" db="EMBL/GenBank/DDBJ databases">
        <authorList>
            <person name="Pope W.H."/>
            <person name="Pedulla M.L."/>
            <person name="Ford M.E."/>
            <person name="Peebles C.L."/>
            <person name="Hatfull G.H."/>
            <person name="Hendrix R.W."/>
        </authorList>
    </citation>
    <scope>NUCLEOTIDE SEQUENCE [LARGE SCALE GENOMIC DNA]</scope>
    <source>
        <strain evidence="2">G</strain>
    </source>
</reference>
<dbReference type="SUPFAM" id="SSF56731">
    <property type="entry name" value="DNA primase core"/>
    <property type="match status" value="1"/>
</dbReference>
<sequence length="235" mass="27275">MENNFDLENEYYKWALKHPIIGEPGRRYLQSRGINEETIEYWSIGYAPIGHKKYTKLRGRITFPVFDNNGKIVTISGRSVFDTLKPKYDMYPFSARKILFGLWQNRHDIRDHNRAIITEGQIDVITSWQNGLKIVTSTFGAHGTLWHLGSLARYAKRLDILYDNDSAGKEGEEGIKNLPTLGDLDVKFNGTIFPKGTDLDNWIQKHSPEELFTLLDQNKMLSLREKLRRMGERIK</sequence>
<evidence type="ECO:0000313" key="2">
    <source>
        <dbReference type="EMBL" id="AEO93677.1"/>
    </source>
</evidence>
<dbReference type="Pfam" id="PF08275">
    <property type="entry name" value="DNAG_N"/>
    <property type="match status" value="1"/>
</dbReference>
<name>G3MAG0_9CAUD</name>
<feature type="domain" description="DNA primase DNAG catalytic core N-terminal" evidence="1">
    <location>
        <begin position="52"/>
        <end position="102"/>
    </location>
</feature>
<dbReference type="RefSeq" id="YP_009015722.1">
    <property type="nucleotide sequence ID" value="NC_023719.1"/>
</dbReference>
<dbReference type="CDD" id="cd03364">
    <property type="entry name" value="TOPRIM_DnaG_primases"/>
    <property type="match status" value="1"/>
</dbReference>
<dbReference type="PANTHER" id="PTHR30313:SF2">
    <property type="entry name" value="DNA PRIMASE"/>
    <property type="match status" value="1"/>
</dbReference>
<dbReference type="OrthoDB" id="9675at10239"/>
<dbReference type="PANTHER" id="PTHR30313">
    <property type="entry name" value="DNA PRIMASE"/>
    <property type="match status" value="1"/>
</dbReference>
<dbReference type="Proteomes" id="UP000009273">
    <property type="component" value="Segment"/>
</dbReference>
<accession>G3MAG0</accession>
<dbReference type="Gene3D" id="3.40.1360.10">
    <property type="match status" value="1"/>
</dbReference>
<dbReference type="EMBL" id="JN638751">
    <property type="protein sequence ID" value="AEO93677.1"/>
    <property type="molecule type" value="Genomic_DNA"/>
</dbReference>
<keyword evidence="3" id="KW-1185">Reference proteome</keyword>
<protein>
    <submittedName>
        <fullName evidence="2">Gp419</fullName>
    </submittedName>
</protein>
<evidence type="ECO:0000313" key="3">
    <source>
        <dbReference type="Proteomes" id="UP000009273"/>
    </source>
</evidence>